<feature type="region of interest" description="Disordered" evidence="1">
    <location>
        <begin position="1"/>
        <end position="268"/>
    </location>
</feature>
<feature type="compositionally biased region" description="Basic and acidic residues" evidence="1">
    <location>
        <begin position="199"/>
        <end position="216"/>
    </location>
</feature>
<dbReference type="AlphaFoldDB" id="A0A6J4NJH4"/>
<feature type="compositionally biased region" description="Basic residues" evidence="1">
    <location>
        <begin position="9"/>
        <end position="58"/>
    </location>
</feature>
<feature type="compositionally biased region" description="Basic residues" evidence="1">
    <location>
        <begin position="141"/>
        <end position="153"/>
    </location>
</feature>
<sequence>APPAEPARRPRRPRRGARPGRAHRLLRRLLGRRWRRRGGPAGRRRPAGGHRGHLRAVHLPRPGERGAHRLRRRGGRGRGRGAGRGGRVLRDHLRRDLRRARGRALRRGGQPGLDHRGAPGHLRLLRPVHGLHRGRGDPRGRRVGRLPGRRRRQDLRAVDDEQLGRGGHQQRCHGRGGRGLHPGRGPARAGPGRHHDQRRPRGAELPGDHGQHQREDRRHHRGGDPAGPRLPQGLGPGRRRRRRPGDPAHRGPAGGDLAAVLRRGRLRL</sequence>
<evidence type="ECO:0000256" key="1">
    <source>
        <dbReference type="SAM" id="MobiDB-lite"/>
    </source>
</evidence>
<feature type="compositionally biased region" description="Basic residues" evidence="1">
    <location>
        <begin position="123"/>
        <end position="133"/>
    </location>
</feature>
<evidence type="ECO:0000313" key="2">
    <source>
        <dbReference type="EMBL" id="CAA9388742.1"/>
    </source>
</evidence>
<gene>
    <name evidence="2" type="ORF">AVDCRST_MAG35-289</name>
</gene>
<dbReference type="EMBL" id="CADCUY010000054">
    <property type="protein sequence ID" value="CAA9388742.1"/>
    <property type="molecule type" value="Genomic_DNA"/>
</dbReference>
<organism evidence="2">
    <name type="scientific">uncultured Quadrisphaera sp</name>
    <dbReference type="NCBI Taxonomy" id="904978"/>
    <lineage>
        <taxon>Bacteria</taxon>
        <taxon>Bacillati</taxon>
        <taxon>Actinomycetota</taxon>
        <taxon>Actinomycetes</taxon>
        <taxon>Kineosporiales</taxon>
        <taxon>Kineosporiaceae</taxon>
        <taxon>Quadrisphaera</taxon>
        <taxon>environmental samples</taxon>
    </lineage>
</organism>
<feature type="compositionally biased region" description="Basic and acidic residues" evidence="1">
    <location>
        <begin position="154"/>
        <end position="163"/>
    </location>
</feature>
<reference evidence="2" key="1">
    <citation type="submission" date="2020-02" db="EMBL/GenBank/DDBJ databases">
        <authorList>
            <person name="Meier V. D."/>
        </authorList>
    </citation>
    <scope>NUCLEOTIDE SEQUENCE</scope>
    <source>
        <strain evidence="2">AVDCRST_MAG35</strain>
    </source>
</reference>
<feature type="compositionally biased region" description="Basic residues" evidence="1">
    <location>
        <begin position="95"/>
        <end position="106"/>
    </location>
</feature>
<feature type="non-terminal residue" evidence="2">
    <location>
        <position position="268"/>
    </location>
</feature>
<accession>A0A6J4NJH4</accession>
<proteinExistence type="predicted"/>
<protein>
    <submittedName>
        <fullName evidence="2">L-cystine ABC transporter, substrate-binding protein TcyA</fullName>
    </submittedName>
</protein>
<feature type="compositionally biased region" description="Basic residues" evidence="1">
    <location>
        <begin position="68"/>
        <end position="81"/>
    </location>
</feature>
<feature type="non-terminal residue" evidence="2">
    <location>
        <position position="1"/>
    </location>
</feature>
<feature type="compositionally biased region" description="Basic residues" evidence="1">
    <location>
        <begin position="168"/>
        <end position="178"/>
    </location>
</feature>
<name>A0A6J4NJH4_9ACTN</name>